<protein>
    <submittedName>
        <fullName evidence="11">Imp cyclohydrolase / phosphoribosylaminoimidazolecarboxamide formyltransferase</fullName>
        <ecNumber evidence="11">2.1.2.3</ecNumber>
        <ecNumber evidence="11">3.5.4.10</ecNumber>
    </submittedName>
</protein>
<dbReference type="Pfam" id="PF01808">
    <property type="entry name" value="AICARFT_IMPCHas"/>
    <property type="match status" value="1"/>
</dbReference>
<evidence type="ECO:0000256" key="9">
    <source>
        <dbReference type="ARBA" id="ARBA00050687"/>
    </source>
</evidence>
<dbReference type="Pfam" id="PF02142">
    <property type="entry name" value="MGS"/>
    <property type="match status" value="1"/>
</dbReference>
<keyword evidence="7" id="KW-0511">Multifunctional enzyme</keyword>
<dbReference type="SUPFAM" id="SSF52335">
    <property type="entry name" value="Methylglyoxal synthase-like"/>
    <property type="match status" value="1"/>
</dbReference>
<dbReference type="PROSITE" id="PS51855">
    <property type="entry name" value="MGS"/>
    <property type="match status" value="1"/>
</dbReference>
<keyword evidence="6 11" id="KW-0378">Hydrolase</keyword>
<gene>
    <name evidence="11" type="ORF">ASZ90_018917</name>
</gene>
<evidence type="ECO:0000256" key="1">
    <source>
        <dbReference type="ARBA" id="ARBA00004844"/>
    </source>
</evidence>
<evidence type="ECO:0000256" key="2">
    <source>
        <dbReference type="ARBA" id="ARBA00004954"/>
    </source>
</evidence>
<dbReference type="SUPFAM" id="SSF53927">
    <property type="entry name" value="Cytidine deaminase-like"/>
    <property type="match status" value="1"/>
</dbReference>
<sequence>MKRALISVSNKDGIVNFARGLEKMGFEIISTGGTYQTLQDAGVKVVKVSELTGFPEILDGRVKTLHPKVHGGILARRTDDHLQQLQNNDISTIDMVCVNLYPFRETVSKEQVKLEDAIENIDIGGPTMIRSAAKNYQDVIVVVKPEFYESVLNTLQEQGDIGEDMRLKLALEAFSHTASYDAMITAYLSKITGTVFNDNFVLAGEKVYELRYGENPHQKACFYRNMTPGTGLPDALQLNGKELSYNNIVDLQAGWALVKEFSDPACVIIKHTNPCGTAVGDELNEVYDRAFAGDPVSAYGGIIAFNRTVDIKTAEKAAGPFMEAIIAPGYDEAALAVLQKKKNLRLLELPINYGEGLQLKTVEGGFVLQDPDAEAIGPDDLKVVTEIAPTDEQVKELLFAWKVVKHVKSNAIVVAKDRMTLGVGAGQMNRVGSAVIAMEQGGEKCQGAVMASDAYLPFKDTVETAARYGIKAIIQPGGSIRDQESIDECNRQGIAMVFTDIRHFKH</sequence>
<evidence type="ECO:0000256" key="5">
    <source>
        <dbReference type="ARBA" id="ARBA00022755"/>
    </source>
</evidence>
<accession>A0A0W8E4T6</accession>
<dbReference type="NCBIfam" id="NF002049">
    <property type="entry name" value="PRK00881.1"/>
    <property type="match status" value="1"/>
</dbReference>
<dbReference type="AlphaFoldDB" id="A0A0W8E4T6"/>
<comment type="similarity">
    <text evidence="3">Belongs to the PurH family.</text>
</comment>
<evidence type="ECO:0000256" key="3">
    <source>
        <dbReference type="ARBA" id="ARBA00007667"/>
    </source>
</evidence>
<dbReference type="GO" id="GO:0006189">
    <property type="term" value="P:'de novo' IMP biosynthetic process"/>
    <property type="evidence" value="ECO:0007669"/>
    <property type="project" value="UniProtKB-UniPathway"/>
</dbReference>
<dbReference type="PIRSF" id="PIRSF000414">
    <property type="entry name" value="AICARFT_IMPCHas"/>
    <property type="match status" value="1"/>
</dbReference>
<dbReference type="InterPro" id="IPR002695">
    <property type="entry name" value="PurH-like"/>
</dbReference>
<evidence type="ECO:0000259" key="10">
    <source>
        <dbReference type="PROSITE" id="PS51855"/>
    </source>
</evidence>
<dbReference type="InterPro" id="IPR011607">
    <property type="entry name" value="MGS-like_dom"/>
</dbReference>
<dbReference type="InterPro" id="IPR016193">
    <property type="entry name" value="Cytidine_deaminase-like"/>
</dbReference>
<evidence type="ECO:0000313" key="11">
    <source>
        <dbReference type="EMBL" id="KUG03672.1"/>
    </source>
</evidence>
<comment type="catalytic activity">
    <reaction evidence="8">
        <text>(6R)-10-formyltetrahydrofolate + 5-amino-1-(5-phospho-beta-D-ribosyl)imidazole-4-carboxamide = 5-formamido-1-(5-phospho-D-ribosyl)imidazole-4-carboxamide + (6S)-5,6,7,8-tetrahydrofolate</text>
        <dbReference type="Rhea" id="RHEA:22192"/>
        <dbReference type="ChEBI" id="CHEBI:57453"/>
        <dbReference type="ChEBI" id="CHEBI:58467"/>
        <dbReference type="ChEBI" id="CHEBI:58475"/>
        <dbReference type="ChEBI" id="CHEBI:195366"/>
        <dbReference type="EC" id="2.1.2.3"/>
    </reaction>
</comment>
<dbReference type="FunFam" id="3.40.50.1380:FF:000001">
    <property type="entry name" value="Bifunctional purine biosynthesis protein PurH"/>
    <property type="match status" value="1"/>
</dbReference>
<dbReference type="Gene3D" id="3.40.50.1380">
    <property type="entry name" value="Methylglyoxal synthase-like domain"/>
    <property type="match status" value="1"/>
</dbReference>
<dbReference type="SMART" id="SM00851">
    <property type="entry name" value="MGS"/>
    <property type="match status" value="1"/>
</dbReference>
<proteinExistence type="inferred from homology"/>
<reference evidence="11" key="1">
    <citation type="journal article" date="2015" name="Proc. Natl. Acad. Sci. U.S.A.">
        <title>Networks of energetic and metabolic interactions define dynamics in microbial communities.</title>
        <authorList>
            <person name="Embree M."/>
            <person name="Liu J.K."/>
            <person name="Al-Bassam M.M."/>
            <person name="Zengler K."/>
        </authorList>
    </citation>
    <scope>NUCLEOTIDE SEQUENCE</scope>
</reference>
<dbReference type="PANTHER" id="PTHR11692:SF0">
    <property type="entry name" value="BIFUNCTIONAL PURINE BIOSYNTHESIS PROTEIN ATIC"/>
    <property type="match status" value="1"/>
</dbReference>
<dbReference type="GO" id="GO:0004643">
    <property type="term" value="F:phosphoribosylaminoimidazolecarboxamide formyltransferase activity"/>
    <property type="evidence" value="ECO:0007669"/>
    <property type="project" value="UniProtKB-EC"/>
</dbReference>
<dbReference type="InterPro" id="IPR024051">
    <property type="entry name" value="AICAR_Tfase_dup_dom_sf"/>
</dbReference>
<dbReference type="InterPro" id="IPR036914">
    <property type="entry name" value="MGS-like_dom_sf"/>
</dbReference>
<evidence type="ECO:0000256" key="4">
    <source>
        <dbReference type="ARBA" id="ARBA00022679"/>
    </source>
</evidence>
<organism evidence="11">
    <name type="scientific">hydrocarbon metagenome</name>
    <dbReference type="NCBI Taxonomy" id="938273"/>
    <lineage>
        <taxon>unclassified sequences</taxon>
        <taxon>metagenomes</taxon>
        <taxon>ecological metagenomes</taxon>
    </lineage>
</organism>
<evidence type="ECO:0000256" key="6">
    <source>
        <dbReference type="ARBA" id="ARBA00022801"/>
    </source>
</evidence>
<dbReference type="UniPathway" id="UPA00074">
    <property type="reaction ID" value="UER00133"/>
</dbReference>
<dbReference type="SMART" id="SM00798">
    <property type="entry name" value="AICARFT_IMPCHas"/>
    <property type="match status" value="1"/>
</dbReference>
<dbReference type="GO" id="GO:0005829">
    <property type="term" value="C:cytosol"/>
    <property type="evidence" value="ECO:0007669"/>
    <property type="project" value="TreeGrafter"/>
</dbReference>
<evidence type="ECO:0000256" key="7">
    <source>
        <dbReference type="ARBA" id="ARBA00023268"/>
    </source>
</evidence>
<evidence type="ECO:0000256" key="8">
    <source>
        <dbReference type="ARBA" id="ARBA00050488"/>
    </source>
</evidence>
<dbReference type="PANTHER" id="PTHR11692">
    <property type="entry name" value="BIFUNCTIONAL PURINE BIOSYNTHESIS PROTEIN PURH"/>
    <property type="match status" value="1"/>
</dbReference>
<dbReference type="EMBL" id="LNQE01001872">
    <property type="protein sequence ID" value="KUG03672.1"/>
    <property type="molecule type" value="Genomic_DNA"/>
</dbReference>
<comment type="pathway">
    <text evidence="1">Purine metabolism; IMP biosynthesis via de novo pathway; IMP from 5-formamido-1-(5-phospho-D-ribosyl)imidazole-4-carboxamide: step 1/1.</text>
</comment>
<dbReference type="CDD" id="cd01421">
    <property type="entry name" value="IMPCH"/>
    <property type="match status" value="1"/>
</dbReference>
<dbReference type="NCBIfam" id="TIGR00355">
    <property type="entry name" value="purH"/>
    <property type="match status" value="1"/>
</dbReference>
<dbReference type="Gene3D" id="3.40.140.20">
    <property type="match status" value="2"/>
</dbReference>
<dbReference type="HAMAP" id="MF_00139">
    <property type="entry name" value="PurH"/>
    <property type="match status" value="1"/>
</dbReference>
<dbReference type="EC" id="3.5.4.10" evidence="11"/>
<keyword evidence="5" id="KW-0658">Purine biosynthesis</keyword>
<comment type="pathway">
    <text evidence="2">Purine metabolism; IMP biosynthesis via de novo pathway; 5-formamido-1-(5-phospho-D-ribosyl)imidazole-4-carboxamide from 5-amino-1-(5-phospho-D-ribosyl)imidazole-4-carboxamide (10-formyl THF route): step 1/1.</text>
</comment>
<feature type="domain" description="MGS-like" evidence="10">
    <location>
        <begin position="1"/>
        <end position="143"/>
    </location>
</feature>
<comment type="catalytic activity">
    <reaction evidence="9">
        <text>IMP + H2O = 5-formamido-1-(5-phospho-D-ribosyl)imidazole-4-carboxamide</text>
        <dbReference type="Rhea" id="RHEA:18445"/>
        <dbReference type="ChEBI" id="CHEBI:15377"/>
        <dbReference type="ChEBI" id="CHEBI:58053"/>
        <dbReference type="ChEBI" id="CHEBI:58467"/>
        <dbReference type="EC" id="3.5.4.10"/>
    </reaction>
</comment>
<dbReference type="FunFam" id="3.40.140.20:FF:000001">
    <property type="entry name" value="Bifunctional purine biosynthesis protein PurH"/>
    <property type="match status" value="1"/>
</dbReference>
<dbReference type="EC" id="2.1.2.3" evidence="11"/>
<comment type="caution">
    <text evidence="11">The sequence shown here is derived from an EMBL/GenBank/DDBJ whole genome shotgun (WGS) entry which is preliminary data.</text>
</comment>
<keyword evidence="4 11" id="KW-0808">Transferase</keyword>
<name>A0A0W8E4T6_9ZZZZ</name>
<dbReference type="GO" id="GO:0003937">
    <property type="term" value="F:IMP cyclohydrolase activity"/>
    <property type="evidence" value="ECO:0007669"/>
    <property type="project" value="UniProtKB-EC"/>
</dbReference>